<feature type="compositionally biased region" description="Basic and acidic residues" evidence="2">
    <location>
        <begin position="646"/>
        <end position="655"/>
    </location>
</feature>
<evidence type="ECO:0000256" key="2">
    <source>
        <dbReference type="SAM" id="MobiDB-lite"/>
    </source>
</evidence>
<comment type="caution">
    <text evidence="3">The sequence shown here is derived from an EMBL/GenBank/DDBJ whole genome shotgun (WGS) entry which is preliminary data.</text>
</comment>
<protein>
    <submittedName>
        <fullName evidence="3">Uncharacterized protein</fullName>
    </submittedName>
</protein>
<dbReference type="EMBL" id="CAVLEF010000009">
    <property type="protein sequence ID" value="CAK1547513.1"/>
    <property type="molecule type" value="Genomic_DNA"/>
</dbReference>
<evidence type="ECO:0000256" key="1">
    <source>
        <dbReference type="SAM" id="Coils"/>
    </source>
</evidence>
<evidence type="ECO:0000313" key="3">
    <source>
        <dbReference type="EMBL" id="CAK1547513.1"/>
    </source>
</evidence>
<organism evidence="3 4">
    <name type="scientific">Leptosia nina</name>
    <dbReference type="NCBI Taxonomy" id="320188"/>
    <lineage>
        <taxon>Eukaryota</taxon>
        <taxon>Metazoa</taxon>
        <taxon>Ecdysozoa</taxon>
        <taxon>Arthropoda</taxon>
        <taxon>Hexapoda</taxon>
        <taxon>Insecta</taxon>
        <taxon>Pterygota</taxon>
        <taxon>Neoptera</taxon>
        <taxon>Endopterygota</taxon>
        <taxon>Lepidoptera</taxon>
        <taxon>Glossata</taxon>
        <taxon>Ditrysia</taxon>
        <taxon>Papilionoidea</taxon>
        <taxon>Pieridae</taxon>
        <taxon>Pierinae</taxon>
        <taxon>Leptosia</taxon>
    </lineage>
</organism>
<keyword evidence="1" id="KW-0175">Coiled coil</keyword>
<accession>A0AAV1JEE5</accession>
<feature type="compositionally biased region" description="Basic and acidic residues" evidence="2">
    <location>
        <begin position="542"/>
        <end position="557"/>
    </location>
</feature>
<keyword evidence="4" id="KW-1185">Reference proteome</keyword>
<feature type="coiled-coil region" evidence="1">
    <location>
        <begin position="171"/>
        <end position="219"/>
    </location>
</feature>
<feature type="region of interest" description="Disordered" evidence="2">
    <location>
        <begin position="542"/>
        <end position="598"/>
    </location>
</feature>
<sequence length="667" mass="77137">MDKLEKSTAAGSKRIQVKNKELEDKLCKLKKDLTKITVFQDSAYWDLRQKLVQVEGNHERLQLNMIALQMEHESVSSQYQEELRQRPEILNKLNSTRAISEVLEESIDRLKQTVSRCNATQISLAEAYQTAEKRVLDIKKKQEQSDDKHQQIIHSLIEKVNKSEEHQLRLANVFNMAKQQLERELTATREQLNTIQAGKRELKQTIAHLNEKLNAAHSEIHQRDQAITSLNDKVLQMNQECMVQIESSSNATMILEKNLQQATEANAELKNALAEEKQYSINVVDQKTLLEEKIRKVEDENAMCADQIVQLKQELEEANSNNNIYKQEVSQVKEENAKLAAELTKKDEQENTLKDQLNKLNGQILGLEQIKKKLFEDLNSLEGERENYIQRIQEIISEKASLDARLDELDQKYTSHRVSTDQVIQDLTQTIENNKKELDMKTSAASGLLSDLQSSTDNNNKLKSALQKCKKELEEEKDRCREMEIKFGMQVENLSETINDKEREFSKQMALIRDMRNEKERLLERINDMQVKMDNVQKELTRCPEVREPVNAERPNADDSLMYPANTQDSMGDGQRSPVLPSGKSRQGKFAEPQLNQRDQMQSLVSVFSDSSIEEIDIFEKRRRMMSLSRGNHGDHMKLPPKRFKPANEKDKQTNPDDSQVIIYFIT</sequence>
<dbReference type="AlphaFoldDB" id="A0AAV1JEE5"/>
<reference evidence="3 4" key="1">
    <citation type="submission" date="2023-11" db="EMBL/GenBank/DDBJ databases">
        <authorList>
            <person name="Okamura Y."/>
        </authorList>
    </citation>
    <scope>NUCLEOTIDE SEQUENCE [LARGE SCALE GENOMIC DNA]</scope>
</reference>
<proteinExistence type="predicted"/>
<name>A0AAV1JEE5_9NEOP</name>
<feature type="coiled-coil region" evidence="1">
    <location>
        <begin position="252"/>
        <end position="539"/>
    </location>
</feature>
<dbReference type="Proteomes" id="UP001497472">
    <property type="component" value="Unassembled WGS sequence"/>
</dbReference>
<feature type="region of interest" description="Disordered" evidence="2">
    <location>
        <begin position="627"/>
        <end position="659"/>
    </location>
</feature>
<evidence type="ECO:0000313" key="4">
    <source>
        <dbReference type="Proteomes" id="UP001497472"/>
    </source>
</evidence>
<gene>
    <name evidence="3" type="ORF">LNINA_LOCUS6984</name>
</gene>